<dbReference type="Proteomes" id="UP001209878">
    <property type="component" value="Unassembled WGS sequence"/>
</dbReference>
<evidence type="ECO:0008006" key="8">
    <source>
        <dbReference type="Google" id="ProtNLM"/>
    </source>
</evidence>
<gene>
    <name evidence="6" type="ORF">NP493_401g04031</name>
</gene>
<evidence type="ECO:0000259" key="4">
    <source>
        <dbReference type="PROSITE" id="PS50089"/>
    </source>
</evidence>
<dbReference type="PROSITE" id="PS50089">
    <property type="entry name" value="ZF_RING_2"/>
    <property type="match status" value="1"/>
</dbReference>
<dbReference type="GO" id="GO:0016567">
    <property type="term" value="P:protein ubiquitination"/>
    <property type="evidence" value="ECO:0007669"/>
    <property type="project" value="TreeGrafter"/>
</dbReference>
<accession>A0AAD9L1L8</accession>
<evidence type="ECO:0000259" key="5">
    <source>
        <dbReference type="PROSITE" id="PS50908"/>
    </source>
</evidence>
<dbReference type="Gene3D" id="3.30.40.10">
    <property type="entry name" value="Zinc/RING finger domain, C3HC4 (zinc finger)"/>
    <property type="match status" value="1"/>
</dbReference>
<dbReference type="PANTHER" id="PTHR13198">
    <property type="entry name" value="RING FINGER PROTEIN 25"/>
    <property type="match status" value="1"/>
</dbReference>
<dbReference type="PROSITE" id="PS50908">
    <property type="entry name" value="RWD"/>
    <property type="match status" value="1"/>
</dbReference>
<name>A0AAD9L1L8_RIDPI</name>
<dbReference type="AlphaFoldDB" id="A0AAD9L1L8"/>
<comment type="caution">
    <text evidence="6">The sequence shown here is derived from an EMBL/GenBank/DDBJ whole genome shotgun (WGS) entry which is preliminary data.</text>
</comment>
<dbReference type="SUPFAM" id="SSF57850">
    <property type="entry name" value="RING/U-box"/>
    <property type="match status" value="1"/>
</dbReference>
<dbReference type="InterPro" id="IPR006575">
    <property type="entry name" value="RWD_dom"/>
</dbReference>
<feature type="domain" description="RING-type" evidence="4">
    <location>
        <begin position="141"/>
        <end position="175"/>
    </location>
</feature>
<dbReference type="GO" id="GO:0061630">
    <property type="term" value="F:ubiquitin protein ligase activity"/>
    <property type="evidence" value="ECO:0007669"/>
    <property type="project" value="InterPro"/>
</dbReference>
<keyword evidence="2" id="KW-0862">Zinc</keyword>
<dbReference type="EMBL" id="JAODUO010000401">
    <property type="protein sequence ID" value="KAK2181386.1"/>
    <property type="molecule type" value="Genomic_DNA"/>
</dbReference>
<keyword evidence="1 3" id="KW-0863">Zinc-finger</keyword>
<organism evidence="6 7">
    <name type="scientific">Ridgeia piscesae</name>
    <name type="common">Tubeworm</name>
    <dbReference type="NCBI Taxonomy" id="27915"/>
    <lineage>
        <taxon>Eukaryota</taxon>
        <taxon>Metazoa</taxon>
        <taxon>Spiralia</taxon>
        <taxon>Lophotrochozoa</taxon>
        <taxon>Annelida</taxon>
        <taxon>Polychaeta</taxon>
        <taxon>Sedentaria</taxon>
        <taxon>Canalipalpata</taxon>
        <taxon>Sabellida</taxon>
        <taxon>Siboglinidae</taxon>
        <taxon>Ridgeia</taxon>
    </lineage>
</organism>
<dbReference type="GO" id="GO:0008270">
    <property type="term" value="F:zinc ion binding"/>
    <property type="evidence" value="ECO:0007669"/>
    <property type="project" value="UniProtKB-KW"/>
</dbReference>
<dbReference type="Pfam" id="PF05773">
    <property type="entry name" value="RWD"/>
    <property type="match status" value="1"/>
</dbReference>
<dbReference type="InterPro" id="IPR001841">
    <property type="entry name" value="Znf_RING"/>
</dbReference>
<evidence type="ECO:0000256" key="3">
    <source>
        <dbReference type="PROSITE-ProRule" id="PRU00175"/>
    </source>
</evidence>
<dbReference type="Gene3D" id="3.10.110.10">
    <property type="entry name" value="Ubiquitin Conjugating Enzyme"/>
    <property type="match status" value="1"/>
</dbReference>
<dbReference type="InterPro" id="IPR039133">
    <property type="entry name" value="RNF25"/>
</dbReference>
<reference evidence="6" key="1">
    <citation type="journal article" date="2023" name="Mol. Biol. Evol.">
        <title>Third-Generation Sequencing Reveals the Adaptive Role of the Epigenome in Three Deep-Sea Polychaetes.</title>
        <authorList>
            <person name="Perez M."/>
            <person name="Aroh O."/>
            <person name="Sun Y."/>
            <person name="Lan Y."/>
            <person name="Juniper S.K."/>
            <person name="Young C.R."/>
            <person name="Angers B."/>
            <person name="Qian P.Y."/>
        </authorList>
    </citation>
    <scope>NUCLEOTIDE SEQUENCE</scope>
    <source>
        <strain evidence="6">R07B-5</strain>
    </source>
</reference>
<evidence type="ECO:0000313" key="7">
    <source>
        <dbReference type="Proteomes" id="UP001209878"/>
    </source>
</evidence>
<evidence type="ECO:0000256" key="2">
    <source>
        <dbReference type="ARBA" id="ARBA00022833"/>
    </source>
</evidence>
<protein>
    <recommendedName>
        <fullName evidence="8">RWD domain-containing protein</fullName>
    </recommendedName>
</protein>
<dbReference type="InterPro" id="IPR016135">
    <property type="entry name" value="UBQ-conjugating_enzyme/RWD"/>
</dbReference>
<dbReference type="SUPFAM" id="SSF54495">
    <property type="entry name" value="UBC-like"/>
    <property type="match status" value="1"/>
</dbReference>
<feature type="domain" description="RWD" evidence="5">
    <location>
        <begin position="25"/>
        <end position="134"/>
    </location>
</feature>
<sequence length="243" mass="27802">MTTPTLIDQSNGLDDDEPGESILQEELQLLEAIYVNELTLQKDDKDWPSCLSVRLHPATGDVQEQQYVCLTLELTPPHDYPTSLPGIAIRNPRGLAEEHVNDLRKTLGDLAQERRGYPMLYELIECAKDSLTHGNVPHGHCAICRDDFDTETELTRTDCYHYFHSHCLLRYVTHCVTTAMEEEEHRLPHADTRQDRQSLALHPNLPTKPSPLHLILCICYYCQIVSKQQLTWQLASELFADDI</sequence>
<proteinExistence type="predicted"/>
<keyword evidence="1 3" id="KW-0479">Metal-binding</keyword>
<dbReference type="CDD" id="cd23818">
    <property type="entry name" value="RWD_RNF25"/>
    <property type="match status" value="1"/>
</dbReference>
<dbReference type="InterPro" id="IPR013083">
    <property type="entry name" value="Znf_RING/FYVE/PHD"/>
</dbReference>
<dbReference type="GO" id="GO:0005634">
    <property type="term" value="C:nucleus"/>
    <property type="evidence" value="ECO:0007669"/>
    <property type="project" value="TreeGrafter"/>
</dbReference>
<evidence type="ECO:0000256" key="1">
    <source>
        <dbReference type="ARBA" id="ARBA00022771"/>
    </source>
</evidence>
<dbReference type="PANTHER" id="PTHR13198:SF4">
    <property type="entry name" value="E3 UBIQUITIN-PROTEIN LIGASE RNF25"/>
    <property type="match status" value="1"/>
</dbReference>
<keyword evidence="7" id="KW-1185">Reference proteome</keyword>
<evidence type="ECO:0000313" key="6">
    <source>
        <dbReference type="EMBL" id="KAK2181386.1"/>
    </source>
</evidence>
<dbReference type="SMART" id="SM00591">
    <property type="entry name" value="RWD"/>
    <property type="match status" value="1"/>
</dbReference>
<dbReference type="FunFam" id="3.10.110.10:FF:000052">
    <property type="entry name" value="Putative e3 ubiquitin-protein ligase rnf25"/>
    <property type="match status" value="1"/>
</dbReference>